<feature type="compositionally biased region" description="Basic and acidic residues" evidence="1">
    <location>
        <begin position="249"/>
        <end position="258"/>
    </location>
</feature>
<keyword evidence="3" id="KW-1185">Reference proteome</keyword>
<dbReference type="EMBL" id="JACTAM010002654">
    <property type="protein sequence ID" value="KAI2644031.1"/>
    <property type="molecule type" value="Genomic_DNA"/>
</dbReference>
<evidence type="ECO:0000256" key="1">
    <source>
        <dbReference type="SAM" id="MobiDB-lite"/>
    </source>
</evidence>
<feature type="region of interest" description="Disordered" evidence="1">
    <location>
        <begin position="249"/>
        <end position="278"/>
    </location>
</feature>
<sequence>MERVHGNRRLSDCDERLHTALSKRELPKLKQILYSFFLWFFVFHDILDAPKSILPAYSRGLGWSKVKESIGIIQSVKKLRDSRLILYCKDSRQQKAALGIKLISGQKVICSIPEEKKWVKGVITGIPTDVAVEQIKKSLTGAAVIDVKRLKYIRNKEKVDSLSVMIHFDGDKLPDKVFLGFISYSVRPYVPPLLRCFKWQKYGHVAAVCREEHNAGYGGYKVRKHVAQVQTVRVEEGLSYSEALKKVGKTPEQEEYRKGWRTPVLESRNPAEFSSNPN</sequence>
<dbReference type="Proteomes" id="UP000830375">
    <property type="component" value="Unassembled WGS sequence"/>
</dbReference>
<reference evidence="2 3" key="1">
    <citation type="submission" date="2022-01" db="EMBL/GenBank/DDBJ databases">
        <title>A high-quality chromosome-level genome assembly of rohu carp, Labeo rohita.</title>
        <authorList>
            <person name="Arick M.A. II"/>
            <person name="Hsu C.-Y."/>
            <person name="Magbanua Z."/>
            <person name="Pechanova O."/>
            <person name="Grover C."/>
            <person name="Miller E."/>
            <person name="Thrash A."/>
            <person name="Ezzel L."/>
            <person name="Alam S."/>
            <person name="Benzie J."/>
            <person name="Hamilton M."/>
            <person name="Karsi A."/>
            <person name="Lawrence M.L."/>
            <person name="Peterson D.G."/>
        </authorList>
    </citation>
    <scope>NUCLEOTIDE SEQUENCE [LARGE SCALE GENOMIC DNA]</scope>
    <source>
        <strain evidence="3">BAU-BD-2019</strain>
        <tissue evidence="2">Blood</tissue>
    </source>
</reference>
<proteinExistence type="predicted"/>
<keyword evidence="2" id="KW-0251">Elongation factor</keyword>
<comment type="caution">
    <text evidence="2">The sequence shown here is derived from an EMBL/GenBank/DDBJ whole genome shotgun (WGS) entry which is preliminary data.</text>
</comment>
<accession>A0ABQ8KZY2</accession>
<protein>
    <submittedName>
        <fullName evidence="2">Elongation factor Ts, mitochondrial</fullName>
    </submittedName>
</protein>
<dbReference type="GO" id="GO:0003746">
    <property type="term" value="F:translation elongation factor activity"/>
    <property type="evidence" value="ECO:0007669"/>
    <property type="project" value="UniProtKB-KW"/>
</dbReference>
<evidence type="ECO:0000313" key="2">
    <source>
        <dbReference type="EMBL" id="KAI2644031.1"/>
    </source>
</evidence>
<gene>
    <name evidence="2" type="ORF">H4Q32_028348</name>
</gene>
<evidence type="ECO:0000313" key="3">
    <source>
        <dbReference type="Proteomes" id="UP000830375"/>
    </source>
</evidence>
<organism evidence="2 3">
    <name type="scientific">Labeo rohita</name>
    <name type="common">Indian major carp</name>
    <name type="synonym">Cyprinus rohita</name>
    <dbReference type="NCBI Taxonomy" id="84645"/>
    <lineage>
        <taxon>Eukaryota</taxon>
        <taxon>Metazoa</taxon>
        <taxon>Chordata</taxon>
        <taxon>Craniata</taxon>
        <taxon>Vertebrata</taxon>
        <taxon>Euteleostomi</taxon>
        <taxon>Actinopterygii</taxon>
        <taxon>Neopterygii</taxon>
        <taxon>Teleostei</taxon>
        <taxon>Ostariophysi</taxon>
        <taxon>Cypriniformes</taxon>
        <taxon>Cyprinidae</taxon>
        <taxon>Labeoninae</taxon>
        <taxon>Labeonini</taxon>
        <taxon>Labeo</taxon>
    </lineage>
</organism>
<keyword evidence="2" id="KW-0648">Protein biosynthesis</keyword>
<name>A0ABQ8KZY2_LABRO</name>